<evidence type="ECO:0000313" key="4">
    <source>
        <dbReference type="Proteomes" id="UP000182465"/>
    </source>
</evidence>
<dbReference type="AlphaFoldDB" id="A0A1J4TVF7"/>
<feature type="domain" description="NAD-dependent epimerase/dehydratase" evidence="2">
    <location>
        <begin position="3"/>
        <end position="234"/>
    </location>
</feature>
<evidence type="ECO:0000259" key="2">
    <source>
        <dbReference type="Pfam" id="PF01370"/>
    </source>
</evidence>
<sequence length="303" mass="34452">MAILVTGGAGFIGSHLTDSLIAKKHRVIVLDDLSSGFKKNINAQAKFYQLDIQNKKLKNIFKKEKPKIVYHLAAQINVRRSIQDPIFDAQKNILGSLNLLENCIKYAVKKFIFISTGGAIYGDGVKVPTQENALKRPTSPYGIAKLSIEKYLHYYNNQYNFRYTVLRLANVYGPRQNWEGEAGVVAIFLNNLKNKKPLKIFGGKQTRDFVYVSDVVNACIKVLNQKKTAIYNIGTGEETTVNQLAKKILKISNKKNTIKHLPYIKGEQLKNCLSFAKIKQELQWQPQYDLNRGLEATMDYFKK</sequence>
<reference evidence="3 4" key="1">
    <citation type="journal article" date="2016" name="Environ. Microbiol.">
        <title>Genomic resolution of a cold subsurface aquifer community provides metabolic insights for novel microbes adapted to high CO concentrations.</title>
        <authorList>
            <person name="Probst A.J."/>
            <person name="Castelle C.J."/>
            <person name="Singh A."/>
            <person name="Brown C.T."/>
            <person name="Anantharaman K."/>
            <person name="Sharon I."/>
            <person name="Hug L.A."/>
            <person name="Burstein D."/>
            <person name="Emerson J.B."/>
            <person name="Thomas B.C."/>
            <person name="Banfield J.F."/>
        </authorList>
    </citation>
    <scope>NUCLEOTIDE SEQUENCE [LARGE SCALE GENOMIC DNA]</scope>
    <source>
        <strain evidence="3">CG1_02_38_13</strain>
    </source>
</reference>
<dbReference type="PANTHER" id="PTHR43000">
    <property type="entry name" value="DTDP-D-GLUCOSE 4,6-DEHYDRATASE-RELATED"/>
    <property type="match status" value="1"/>
</dbReference>
<name>A0A1J4TVF7_9BACT</name>
<dbReference type="Proteomes" id="UP000182465">
    <property type="component" value="Unassembled WGS sequence"/>
</dbReference>
<dbReference type="Pfam" id="PF01370">
    <property type="entry name" value="Epimerase"/>
    <property type="match status" value="1"/>
</dbReference>
<dbReference type="SUPFAM" id="SSF51735">
    <property type="entry name" value="NAD(P)-binding Rossmann-fold domains"/>
    <property type="match status" value="1"/>
</dbReference>
<comment type="similarity">
    <text evidence="1">Belongs to the NAD(P)-dependent epimerase/dehydratase family.</text>
</comment>
<proteinExistence type="inferred from homology"/>
<gene>
    <name evidence="3" type="ORF">AUJ29_03275</name>
</gene>
<dbReference type="Gene3D" id="3.90.25.10">
    <property type="entry name" value="UDP-galactose 4-epimerase, domain 1"/>
    <property type="match status" value="1"/>
</dbReference>
<evidence type="ECO:0000313" key="3">
    <source>
        <dbReference type="EMBL" id="OIO15962.1"/>
    </source>
</evidence>
<dbReference type="Gene3D" id="3.40.50.720">
    <property type="entry name" value="NAD(P)-binding Rossmann-like Domain"/>
    <property type="match status" value="1"/>
</dbReference>
<comment type="caution">
    <text evidence="3">The sequence shown here is derived from an EMBL/GenBank/DDBJ whole genome shotgun (WGS) entry which is preliminary data.</text>
</comment>
<evidence type="ECO:0000256" key="1">
    <source>
        <dbReference type="ARBA" id="ARBA00007637"/>
    </source>
</evidence>
<dbReference type="EMBL" id="MNVB01000070">
    <property type="protein sequence ID" value="OIO15962.1"/>
    <property type="molecule type" value="Genomic_DNA"/>
</dbReference>
<dbReference type="InterPro" id="IPR036291">
    <property type="entry name" value="NAD(P)-bd_dom_sf"/>
</dbReference>
<organism evidence="3 4">
    <name type="scientific">Candidatus Kuenenbacteria bacterium CG1_02_38_13</name>
    <dbReference type="NCBI Taxonomy" id="1805235"/>
    <lineage>
        <taxon>Bacteria</taxon>
        <taxon>Candidatus Kueneniibacteriota</taxon>
    </lineage>
</organism>
<protein>
    <recommendedName>
        <fullName evidence="2">NAD-dependent epimerase/dehydratase domain-containing protein</fullName>
    </recommendedName>
</protein>
<accession>A0A1J4TVF7</accession>
<dbReference type="InterPro" id="IPR001509">
    <property type="entry name" value="Epimerase_deHydtase"/>
</dbReference>